<keyword evidence="3 9" id="KW-1003">Cell membrane</keyword>
<evidence type="ECO:0000256" key="6">
    <source>
        <dbReference type="ARBA" id="ARBA00022989"/>
    </source>
</evidence>
<keyword evidence="15" id="KW-1185">Reference proteome</keyword>
<comment type="subunit">
    <text evidence="10">Forms a complex with SecD. Part of the essential Sec protein translocation apparatus which comprises SecA, SecYEG and auxiliary proteins SecDF. Other proteins may also be involved.</text>
</comment>
<evidence type="ECO:0000256" key="8">
    <source>
        <dbReference type="ARBA" id="ARBA00023136"/>
    </source>
</evidence>
<dbReference type="GO" id="GO:0005886">
    <property type="term" value="C:plasma membrane"/>
    <property type="evidence" value="ECO:0007669"/>
    <property type="project" value="UniProtKB-SubCell"/>
</dbReference>
<feature type="transmembrane region" description="Helical" evidence="9">
    <location>
        <begin position="606"/>
        <end position="628"/>
    </location>
</feature>
<comment type="similarity">
    <text evidence="10">Belongs to the SecD/SecF family. SecF subfamily.</text>
</comment>
<evidence type="ECO:0000256" key="5">
    <source>
        <dbReference type="ARBA" id="ARBA00022927"/>
    </source>
</evidence>
<gene>
    <name evidence="10" type="primary">secF</name>
    <name evidence="9" type="synonym">secD</name>
    <name evidence="14" type="ORF">EV212_1059</name>
</gene>
<dbReference type="Pfam" id="PF02355">
    <property type="entry name" value="SecD_SecF_C"/>
    <property type="match status" value="2"/>
</dbReference>
<feature type="transmembrane region" description="Helical" evidence="9">
    <location>
        <begin position="582"/>
        <end position="599"/>
    </location>
</feature>
<dbReference type="PANTHER" id="PTHR30081">
    <property type="entry name" value="PROTEIN-EXPORT MEMBRANE PROTEIN SEC"/>
    <property type="match status" value="1"/>
</dbReference>
<feature type="transmembrane region" description="Helical" evidence="9">
    <location>
        <begin position="371"/>
        <end position="391"/>
    </location>
</feature>
<dbReference type="InterPro" id="IPR022646">
    <property type="entry name" value="SecD/SecF_CS"/>
</dbReference>
<dbReference type="NCBIfam" id="TIGR00966">
    <property type="entry name" value="transloc_SecF"/>
    <property type="match status" value="1"/>
</dbReference>
<evidence type="ECO:0000256" key="2">
    <source>
        <dbReference type="ARBA" id="ARBA00022448"/>
    </source>
</evidence>
<keyword evidence="5 9" id="KW-0653">Protein transport</keyword>
<feature type="transmembrane region" description="Helical" evidence="9">
    <location>
        <begin position="690"/>
        <end position="708"/>
    </location>
</feature>
<evidence type="ECO:0000256" key="4">
    <source>
        <dbReference type="ARBA" id="ARBA00022692"/>
    </source>
</evidence>
<feature type="transmembrane region" description="Helical" evidence="9">
    <location>
        <begin position="403"/>
        <end position="431"/>
    </location>
</feature>
<comment type="caution">
    <text evidence="14">The sequence shown here is derived from an EMBL/GenBank/DDBJ whole genome shotgun (WGS) entry which is preliminary data.</text>
</comment>
<dbReference type="InterPro" id="IPR022813">
    <property type="entry name" value="SecD/SecF_arch_bac"/>
</dbReference>
<dbReference type="InterPro" id="IPR048634">
    <property type="entry name" value="SecD_SecF_C"/>
</dbReference>
<comment type="similarity">
    <text evidence="9">Belongs to the SecD/SecF family. SecD subfamily.</text>
</comment>
<evidence type="ECO:0000313" key="14">
    <source>
        <dbReference type="EMBL" id="TCO84748.1"/>
    </source>
</evidence>
<dbReference type="GO" id="GO:0065002">
    <property type="term" value="P:intracellular protein transmembrane transport"/>
    <property type="evidence" value="ECO:0007669"/>
    <property type="project" value="UniProtKB-UniRule"/>
</dbReference>
<dbReference type="Pfam" id="PF22599">
    <property type="entry name" value="SecDF_P1_head"/>
    <property type="match status" value="1"/>
</dbReference>
<evidence type="ECO:0000259" key="12">
    <source>
        <dbReference type="Pfam" id="PF21760"/>
    </source>
</evidence>
<evidence type="ECO:0000256" key="7">
    <source>
        <dbReference type="ARBA" id="ARBA00023010"/>
    </source>
</evidence>
<feature type="transmembrane region" description="Helical" evidence="9">
    <location>
        <begin position="452"/>
        <end position="472"/>
    </location>
</feature>
<keyword evidence="2 9" id="KW-0813">Transport</keyword>
<comment type="subunit">
    <text evidence="9">Forms a complex with SecF. Part of the essential Sec protein translocation apparatus which comprises SecA, SecYEG and auxiliary proteins SecDF. Other proteins may also be involved.</text>
</comment>
<dbReference type="NCBIfam" id="TIGR01129">
    <property type="entry name" value="secD"/>
    <property type="match status" value="1"/>
</dbReference>
<dbReference type="HAMAP" id="MF_01463_B">
    <property type="entry name" value="SecD_B"/>
    <property type="match status" value="1"/>
</dbReference>
<comment type="caution">
    <text evidence="9">Lacks conserved residue(s) required for the propagation of feature annotation.</text>
</comment>
<proteinExistence type="inferred from homology"/>
<dbReference type="GO" id="GO:0006605">
    <property type="term" value="P:protein targeting"/>
    <property type="evidence" value="ECO:0007669"/>
    <property type="project" value="UniProtKB-UniRule"/>
</dbReference>
<evidence type="ECO:0000313" key="15">
    <source>
        <dbReference type="Proteomes" id="UP000295711"/>
    </source>
</evidence>
<feature type="transmembrane region" description="Helical" evidence="9">
    <location>
        <begin position="279"/>
        <end position="297"/>
    </location>
</feature>
<dbReference type="InterPro" id="IPR005791">
    <property type="entry name" value="SecD"/>
</dbReference>
<evidence type="ECO:0000256" key="9">
    <source>
        <dbReference type="HAMAP-Rule" id="MF_01463"/>
    </source>
</evidence>
<feature type="domain" description="Protein translocase subunit SecDF P1" evidence="12">
    <location>
        <begin position="69"/>
        <end position="124"/>
    </location>
</feature>
<keyword evidence="4 9" id="KW-0812">Transmembrane</keyword>
<dbReference type="PRINTS" id="PR01755">
    <property type="entry name" value="SECFTRNLCASE"/>
</dbReference>
<accession>A0A4R2LA23</accession>
<comment type="subcellular location">
    <subcellularLocation>
        <location evidence="1 9">Cell membrane</location>
        <topology evidence="1 9">Multi-pass membrane protein</topology>
    </subcellularLocation>
</comment>
<dbReference type="Pfam" id="PF21760">
    <property type="entry name" value="SecD_1st"/>
    <property type="match status" value="1"/>
</dbReference>
<reference evidence="14 15" key="1">
    <citation type="submission" date="2019-03" db="EMBL/GenBank/DDBJ databases">
        <title>Genomic Encyclopedia of Type Strains, Phase IV (KMG-IV): sequencing the most valuable type-strain genomes for metagenomic binning, comparative biology and taxonomic classification.</title>
        <authorList>
            <person name="Goeker M."/>
        </authorList>
    </citation>
    <scope>NUCLEOTIDE SEQUENCE [LARGE SCALE GENOMIC DNA]</scope>
    <source>
        <strain evidence="14 15">DSM 28559</strain>
    </source>
</reference>
<dbReference type="PANTHER" id="PTHR30081:SF1">
    <property type="entry name" value="PROTEIN TRANSLOCASE SUBUNIT SECD"/>
    <property type="match status" value="1"/>
</dbReference>
<dbReference type="Gene3D" id="3.30.70.3400">
    <property type="match status" value="1"/>
</dbReference>
<dbReference type="Pfam" id="PF07549">
    <property type="entry name" value="Sec_GG"/>
    <property type="match status" value="2"/>
</dbReference>
<evidence type="ECO:0000256" key="1">
    <source>
        <dbReference type="ARBA" id="ARBA00004651"/>
    </source>
</evidence>
<dbReference type="InterPro" id="IPR022645">
    <property type="entry name" value="SecD/SecF_bac"/>
</dbReference>
<feature type="domain" description="Protein export membrane protein SecD/SecF C-terminal" evidence="11">
    <location>
        <begin position="255"/>
        <end position="424"/>
    </location>
</feature>
<feature type="domain" description="SecDF P1 head subdomain" evidence="13">
    <location>
        <begin position="156"/>
        <end position="253"/>
    </location>
</feature>
<dbReference type="HAMAP" id="MF_01464_B">
    <property type="entry name" value="SecF_B"/>
    <property type="match status" value="1"/>
</dbReference>
<dbReference type="EMBL" id="SLXA01000005">
    <property type="protein sequence ID" value="TCO84748.1"/>
    <property type="molecule type" value="Genomic_DNA"/>
</dbReference>
<dbReference type="Proteomes" id="UP000295711">
    <property type="component" value="Unassembled WGS sequence"/>
</dbReference>
<protein>
    <recommendedName>
        <fullName evidence="9 10">Multifunctional fusion protein</fullName>
    </recommendedName>
    <domain>
        <recommendedName>
            <fullName evidence="9">Protein translocase subunit SecD</fullName>
        </recommendedName>
    </domain>
    <domain>
        <recommendedName>
            <fullName evidence="10">Protein-export membrane protein SecF</fullName>
        </recommendedName>
    </domain>
</protein>
<feature type="transmembrane region" description="Helical" evidence="9">
    <location>
        <begin position="634"/>
        <end position="655"/>
    </location>
</feature>
<sequence length="743" mass="80135">MKNNKGKSLIGLFLVLIIIAACGFVSWKGVDESGQGSAKNIKLGLDLAGGVSITYEADEENPSAEDMNDTVYKLQKRVESYSTEAEVYQEGTNRINVEIPGVYDAERILNELGNPGTVAFYEVTDASAVDISDEEKAEAKKAAEAAGLSDSSTFNLVMDGNDLVDAQVMTQNDSYGNSQYVVELTMNAEGSEKFKEATARNIGKPIYIVYDNEVISYPKVNTTIENGQAIIEGNFTYESASSLATYIRLGALKLNLNEIRSNVVGAKLGEEALATSLKAGAIGLAIIIIFMIIMYLVPGLAAGLALVLYVAVMLCLLNGLDVTLTLPGIAGIILSIGMAVDANVIIFTRIREEIAGGMNVRNAIQTGFKKARSAILDGNITTLIAAAVLYIKGSGTIKGFSVTLALGIVLSMLTALVVTHFIVNVLYGLGFTDEKYYGRQKARKAIPFVQRAKIFYIISAVVIIAGFVGMGLNHSNGKGAMNYSLDFTGGTSMTVPFNENIDVTGENGAELLKTITETIGTGDVQLQNVQGSNDIVIKTQVLDKETRGDLKNTLVEKYGVDEKSIEEQSISAVVSGEMQKDAVIAVVIAGICMLIYIWFRFKDIKFGASAVFALLHDVLCVLTVYALVRIPVGNTFIACMLTIVGYSINATIVIFDRIRENRQMMYKASLEEIVNSSITQTLSRSINTSVTTFISVFVLYIMGVASIREFAMPLMAGIIAGAWSSIFITGTLWYLLKKIGKKN</sequence>
<evidence type="ECO:0000259" key="11">
    <source>
        <dbReference type="Pfam" id="PF02355"/>
    </source>
</evidence>
<feature type="domain" description="Protein export membrane protein SecD/SecF C-terminal" evidence="11">
    <location>
        <begin position="553"/>
        <end position="737"/>
    </location>
</feature>
<keyword evidence="7 9" id="KW-0811">Translocation</keyword>
<dbReference type="InterPro" id="IPR055344">
    <property type="entry name" value="SecD_SecF_C_bact"/>
</dbReference>
<dbReference type="GO" id="GO:0043952">
    <property type="term" value="P:protein transport by the Sec complex"/>
    <property type="evidence" value="ECO:0007669"/>
    <property type="project" value="UniProtKB-UniRule"/>
</dbReference>
<name>A0A4R2LA23_9FIRM</name>
<organism evidence="14 15">
    <name type="scientific">Frisingicoccus caecimuris</name>
    <dbReference type="NCBI Taxonomy" id="1796636"/>
    <lineage>
        <taxon>Bacteria</taxon>
        <taxon>Bacillati</taxon>
        <taxon>Bacillota</taxon>
        <taxon>Clostridia</taxon>
        <taxon>Lachnospirales</taxon>
        <taxon>Lachnospiraceae</taxon>
        <taxon>Frisingicoccus</taxon>
    </lineage>
</organism>
<evidence type="ECO:0000259" key="13">
    <source>
        <dbReference type="Pfam" id="PF22599"/>
    </source>
</evidence>
<evidence type="ECO:0000256" key="3">
    <source>
        <dbReference type="ARBA" id="ARBA00022475"/>
    </source>
</evidence>
<comment type="function">
    <text evidence="9">Part of the Sec protein translocase complex. Interacts with the SecYEG preprotein conducting channel. SecDF uses the proton motive force (PMF) to complete protein translocation after the ATP-dependent function of SecA.</text>
</comment>
<dbReference type="OrthoDB" id="9805019at2"/>
<dbReference type="PROSITE" id="PS51257">
    <property type="entry name" value="PROKAR_LIPOPROTEIN"/>
    <property type="match status" value="1"/>
</dbReference>
<dbReference type="InterPro" id="IPR054384">
    <property type="entry name" value="SecDF_P1_head"/>
</dbReference>
<dbReference type="InterPro" id="IPR048631">
    <property type="entry name" value="SecD_1st"/>
</dbReference>
<dbReference type="GO" id="GO:0015450">
    <property type="term" value="F:protein-transporting ATPase activity"/>
    <property type="evidence" value="ECO:0007669"/>
    <property type="project" value="InterPro"/>
</dbReference>
<dbReference type="Gene3D" id="3.30.1360.200">
    <property type="match status" value="1"/>
</dbReference>
<feature type="transmembrane region" description="Helical" evidence="9">
    <location>
        <begin position="326"/>
        <end position="350"/>
    </location>
</feature>
<dbReference type="RefSeq" id="WP_132090726.1">
    <property type="nucleotide sequence ID" value="NZ_JANKAQ010000007.1"/>
</dbReference>
<feature type="transmembrane region" description="Helical" evidence="9">
    <location>
        <begin position="714"/>
        <end position="736"/>
    </location>
</feature>
<keyword evidence="8 9" id="KW-0472">Membrane</keyword>
<keyword evidence="6 9" id="KW-1133">Transmembrane helix</keyword>
<dbReference type="AlphaFoldDB" id="A0A4R2LA23"/>
<dbReference type="Gene3D" id="1.20.1640.10">
    <property type="entry name" value="Multidrug efflux transporter AcrB transmembrane domain"/>
    <property type="match status" value="2"/>
</dbReference>
<dbReference type="InterPro" id="IPR005665">
    <property type="entry name" value="SecF_bac"/>
</dbReference>
<dbReference type="NCBIfam" id="TIGR00916">
    <property type="entry name" value="2A0604s01"/>
    <property type="match status" value="2"/>
</dbReference>
<evidence type="ECO:0000256" key="10">
    <source>
        <dbReference type="HAMAP-Rule" id="MF_01464"/>
    </source>
</evidence>
<dbReference type="SUPFAM" id="SSF82866">
    <property type="entry name" value="Multidrug efflux transporter AcrB transmembrane domain"/>
    <property type="match status" value="2"/>
</dbReference>